<evidence type="ECO:0000256" key="2">
    <source>
        <dbReference type="ARBA" id="ARBA00022448"/>
    </source>
</evidence>
<keyword evidence="2" id="KW-0813">Transport</keyword>
<protein>
    <submittedName>
        <fullName evidence="14">Voltage-gated potassium channel</fullName>
    </submittedName>
</protein>
<dbReference type="PANTHER" id="PTHR11537:SF254">
    <property type="entry name" value="POTASSIUM VOLTAGE-GATED CHANNEL PROTEIN SHAB"/>
    <property type="match status" value="1"/>
</dbReference>
<feature type="transmembrane region" description="Helical" evidence="12">
    <location>
        <begin position="35"/>
        <end position="54"/>
    </location>
</feature>
<organism evidence="14 15">
    <name type="scientific">Mariprofundus micogutta</name>
    <dbReference type="NCBI Taxonomy" id="1921010"/>
    <lineage>
        <taxon>Bacteria</taxon>
        <taxon>Pseudomonadati</taxon>
        <taxon>Pseudomonadota</taxon>
        <taxon>Candidatius Mariprofundia</taxon>
        <taxon>Mariprofundales</taxon>
        <taxon>Mariprofundaceae</taxon>
        <taxon>Mariprofundus</taxon>
    </lineage>
</organism>
<evidence type="ECO:0000313" key="15">
    <source>
        <dbReference type="Proteomes" id="UP000231632"/>
    </source>
</evidence>
<evidence type="ECO:0000256" key="7">
    <source>
        <dbReference type="ARBA" id="ARBA00022958"/>
    </source>
</evidence>
<name>A0A1L8CK96_9PROT</name>
<evidence type="ECO:0000256" key="11">
    <source>
        <dbReference type="ARBA" id="ARBA00023303"/>
    </source>
</evidence>
<dbReference type="GO" id="GO:0005249">
    <property type="term" value="F:voltage-gated potassium channel activity"/>
    <property type="evidence" value="ECO:0007669"/>
    <property type="project" value="InterPro"/>
</dbReference>
<evidence type="ECO:0000256" key="10">
    <source>
        <dbReference type="ARBA" id="ARBA00023136"/>
    </source>
</evidence>
<reference evidence="14 15" key="1">
    <citation type="journal article" date="2017" name="Arch. Microbiol.">
        <title>Mariprofundus micogutta sp. nov., a novel iron-oxidizing zetaproteobacterium isolated from a deep-sea hydrothermal field at the Bayonnaise knoll of the Izu-Ogasawara arc, and a description of Mariprofundales ord. nov. and Zetaproteobacteria classis nov.</title>
        <authorList>
            <person name="Makita H."/>
            <person name="Tanaka E."/>
            <person name="Mitsunobu S."/>
            <person name="Miyazaki M."/>
            <person name="Nunoura T."/>
            <person name="Uematsu K."/>
            <person name="Takaki Y."/>
            <person name="Nishi S."/>
            <person name="Shimamura S."/>
            <person name="Takai K."/>
        </authorList>
    </citation>
    <scope>NUCLEOTIDE SEQUENCE [LARGE SCALE GENOMIC DNA]</scope>
    <source>
        <strain evidence="14 15">ET2</strain>
    </source>
</reference>
<gene>
    <name evidence="14" type="ORF">MMIC_P0271</name>
</gene>
<keyword evidence="15" id="KW-1185">Reference proteome</keyword>
<dbReference type="STRING" id="1921010.MMIC_P0271"/>
<accession>A0A1L8CK96</accession>
<evidence type="ECO:0000256" key="3">
    <source>
        <dbReference type="ARBA" id="ARBA00022538"/>
    </source>
</evidence>
<dbReference type="PANTHER" id="PTHR11537">
    <property type="entry name" value="VOLTAGE-GATED POTASSIUM CHANNEL"/>
    <property type="match status" value="1"/>
</dbReference>
<sequence length="282" mass="31209">MRIDSNSSNRPFDKQLPHSGFRHILNTMLFEVHSGIGKVVNLTITLLIVVSVLISMTGTLKALEPSWVIAIEQLEYWVTVVFAVEFVARCYSARNMRAYLFSFYGMVDMLAILPMLLIGDPNIAIRLLRIVRLLKLVRYLRAMRLFISSMRDTLEMLSVVVGSIALGAILSGNVIYALEPETFSSAFDGAWWGIVTMTTVGYGDVVPHTLAGRAVAVCLMVIGICMFAAVTAIVSVKIARALHHGVRCHDCNKAIAPEFPYCPYCASKQQQEGEQDETESQG</sequence>
<dbReference type="InterPro" id="IPR028325">
    <property type="entry name" value="VG_K_chnl"/>
</dbReference>
<keyword evidence="5" id="KW-0631">Potassium channel</keyword>
<feature type="transmembrane region" description="Helical" evidence="12">
    <location>
        <begin position="153"/>
        <end position="178"/>
    </location>
</feature>
<dbReference type="InterPro" id="IPR005821">
    <property type="entry name" value="Ion_trans_dom"/>
</dbReference>
<dbReference type="Gene3D" id="1.20.5.110">
    <property type="match status" value="1"/>
</dbReference>
<keyword evidence="10 12" id="KW-0472">Membrane</keyword>
<dbReference type="OrthoDB" id="9799090at2"/>
<comment type="caution">
    <text evidence="14">The sequence shown here is derived from an EMBL/GenBank/DDBJ whole genome shotgun (WGS) entry which is preliminary data.</text>
</comment>
<feature type="transmembrane region" description="Helical" evidence="12">
    <location>
        <begin position="214"/>
        <end position="234"/>
    </location>
</feature>
<evidence type="ECO:0000256" key="1">
    <source>
        <dbReference type="ARBA" id="ARBA00004141"/>
    </source>
</evidence>
<keyword evidence="6" id="KW-0851">Voltage-gated channel</keyword>
<dbReference type="Gene3D" id="1.20.120.350">
    <property type="entry name" value="Voltage-gated potassium channels. Chain C"/>
    <property type="match status" value="1"/>
</dbReference>
<evidence type="ECO:0000256" key="12">
    <source>
        <dbReference type="SAM" id="Phobius"/>
    </source>
</evidence>
<comment type="subcellular location">
    <subcellularLocation>
        <location evidence="1">Membrane</location>
        <topology evidence="1">Multi-pass membrane protein</topology>
    </subcellularLocation>
</comment>
<dbReference type="Pfam" id="PF00520">
    <property type="entry name" value="Ion_trans"/>
    <property type="match status" value="1"/>
</dbReference>
<dbReference type="EMBL" id="BDFD01000002">
    <property type="protein sequence ID" value="GAV19337.1"/>
    <property type="molecule type" value="Genomic_DNA"/>
</dbReference>
<feature type="transmembrane region" description="Helical" evidence="12">
    <location>
        <begin position="74"/>
        <end position="91"/>
    </location>
</feature>
<keyword evidence="4 12" id="KW-0812">Transmembrane</keyword>
<evidence type="ECO:0000256" key="8">
    <source>
        <dbReference type="ARBA" id="ARBA00022989"/>
    </source>
</evidence>
<dbReference type="Proteomes" id="UP000231632">
    <property type="component" value="Unassembled WGS sequence"/>
</dbReference>
<keyword evidence="8 12" id="KW-1133">Transmembrane helix</keyword>
<dbReference type="AlphaFoldDB" id="A0A1L8CK96"/>
<evidence type="ECO:0000259" key="13">
    <source>
        <dbReference type="Pfam" id="PF00520"/>
    </source>
</evidence>
<evidence type="ECO:0000256" key="5">
    <source>
        <dbReference type="ARBA" id="ARBA00022826"/>
    </source>
</evidence>
<proteinExistence type="predicted"/>
<evidence type="ECO:0000256" key="9">
    <source>
        <dbReference type="ARBA" id="ARBA00023065"/>
    </source>
</evidence>
<keyword evidence="9" id="KW-0406">Ion transport</keyword>
<dbReference type="Gene3D" id="1.10.287.70">
    <property type="match status" value="1"/>
</dbReference>
<feature type="domain" description="Ion transport" evidence="13">
    <location>
        <begin position="38"/>
        <end position="240"/>
    </location>
</feature>
<evidence type="ECO:0000313" key="14">
    <source>
        <dbReference type="EMBL" id="GAV19337.1"/>
    </source>
</evidence>
<dbReference type="InterPro" id="IPR027359">
    <property type="entry name" value="Volt_channel_dom_sf"/>
</dbReference>
<keyword evidence="7" id="KW-0630">Potassium</keyword>
<dbReference type="SUPFAM" id="SSF81324">
    <property type="entry name" value="Voltage-gated potassium channels"/>
    <property type="match status" value="1"/>
</dbReference>
<dbReference type="GO" id="GO:0001508">
    <property type="term" value="P:action potential"/>
    <property type="evidence" value="ECO:0007669"/>
    <property type="project" value="TreeGrafter"/>
</dbReference>
<dbReference type="PRINTS" id="PR00169">
    <property type="entry name" value="KCHANNEL"/>
</dbReference>
<evidence type="ECO:0000256" key="6">
    <source>
        <dbReference type="ARBA" id="ARBA00022882"/>
    </source>
</evidence>
<evidence type="ECO:0000256" key="4">
    <source>
        <dbReference type="ARBA" id="ARBA00022692"/>
    </source>
</evidence>
<keyword evidence="11 14" id="KW-0407">Ion channel</keyword>
<dbReference type="GO" id="GO:0008076">
    <property type="term" value="C:voltage-gated potassium channel complex"/>
    <property type="evidence" value="ECO:0007669"/>
    <property type="project" value="InterPro"/>
</dbReference>
<feature type="transmembrane region" description="Helical" evidence="12">
    <location>
        <begin position="98"/>
        <end position="117"/>
    </location>
</feature>
<keyword evidence="3" id="KW-0633">Potassium transport</keyword>